<keyword evidence="8" id="KW-1185">Reference proteome</keyword>
<evidence type="ECO:0000313" key="8">
    <source>
        <dbReference type="Proteomes" id="UP001218218"/>
    </source>
</evidence>
<protein>
    <submittedName>
        <fullName evidence="7">Alpha/beta-hydrolase</fullName>
    </submittedName>
</protein>
<accession>A0AAD6ZDS1</accession>
<dbReference type="Gene3D" id="3.40.50.1820">
    <property type="entry name" value="alpha/beta hydrolase"/>
    <property type="match status" value="1"/>
</dbReference>
<comment type="similarity">
    <text evidence="2">Belongs to the AB hydrolase superfamily. Lipase family. Class 3 subfamily.</text>
</comment>
<dbReference type="Proteomes" id="UP001218218">
    <property type="component" value="Unassembled WGS sequence"/>
</dbReference>
<dbReference type="InterPro" id="IPR029058">
    <property type="entry name" value="AB_hydrolase_fold"/>
</dbReference>
<feature type="signal peptide" evidence="5">
    <location>
        <begin position="1"/>
        <end position="20"/>
    </location>
</feature>
<organism evidence="7 8">
    <name type="scientific">Mycena albidolilacea</name>
    <dbReference type="NCBI Taxonomy" id="1033008"/>
    <lineage>
        <taxon>Eukaryota</taxon>
        <taxon>Fungi</taxon>
        <taxon>Dikarya</taxon>
        <taxon>Basidiomycota</taxon>
        <taxon>Agaricomycotina</taxon>
        <taxon>Agaricomycetes</taxon>
        <taxon>Agaricomycetidae</taxon>
        <taxon>Agaricales</taxon>
        <taxon>Marasmiineae</taxon>
        <taxon>Mycenaceae</taxon>
        <taxon>Mycena</taxon>
    </lineage>
</organism>
<dbReference type="AlphaFoldDB" id="A0AAD6ZDS1"/>
<dbReference type="InterPro" id="IPR051218">
    <property type="entry name" value="Sec_MonoDiacylglyc_Lipase"/>
</dbReference>
<dbReference type="Pfam" id="PF01764">
    <property type="entry name" value="Lipase_3"/>
    <property type="match status" value="1"/>
</dbReference>
<evidence type="ECO:0000259" key="6">
    <source>
        <dbReference type="Pfam" id="PF01764"/>
    </source>
</evidence>
<evidence type="ECO:0000256" key="5">
    <source>
        <dbReference type="SAM" id="SignalP"/>
    </source>
</evidence>
<dbReference type="SUPFAM" id="SSF53474">
    <property type="entry name" value="alpha/beta-Hydrolases"/>
    <property type="match status" value="1"/>
</dbReference>
<comment type="catalytic activity">
    <reaction evidence="4">
        <text>a monoacylglycerol + H2O = glycerol + a fatty acid + H(+)</text>
        <dbReference type="Rhea" id="RHEA:15245"/>
        <dbReference type="ChEBI" id="CHEBI:15377"/>
        <dbReference type="ChEBI" id="CHEBI:15378"/>
        <dbReference type="ChEBI" id="CHEBI:17408"/>
        <dbReference type="ChEBI" id="CHEBI:17754"/>
        <dbReference type="ChEBI" id="CHEBI:28868"/>
    </reaction>
</comment>
<keyword evidence="1" id="KW-1015">Disulfide bond</keyword>
<evidence type="ECO:0000256" key="4">
    <source>
        <dbReference type="ARBA" id="ARBA00048461"/>
    </source>
</evidence>
<name>A0AAD6ZDS1_9AGAR</name>
<comment type="catalytic activity">
    <reaction evidence="3">
        <text>a diacylglycerol + H2O = a monoacylglycerol + a fatty acid + H(+)</text>
        <dbReference type="Rhea" id="RHEA:32731"/>
        <dbReference type="ChEBI" id="CHEBI:15377"/>
        <dbReference type="ChEBI" id="CHEBI:15378"/>
        <dbReference type="ChEBI" id="CHEBI:17408"/>
        <dbReference type="ChEBI" id="CHEBI:18035"/>
        <dbReference type="ChEBI" id="CHEBI:28868"/>
    </reaction>
</comment>
<evidence type="ECO:0000313" key="7">
    <source>
        <dbReference type="EMBL" id="KAJ7318774.1"/>
    </source>
</evidence>
<dbReference type="GO" id="GO:0006629">
    <property type="term" value="P:lipid metabolic process"/>
    <property type="evidence" value="ECO:0007669"/>
    <property type="project" value="InterPro"/>
</dbReference>
<evidence type="ECO:0000256" key="3">
    <source>
        <dbReference type="ARBA" id="ARBA00047591"/>
    </source>
</evidence>
<dbReference type="EMBL" id="JARIHO010000056">
    <property type="protein sequence ID" value="KAJ7318774.1"/>
    <property type="molecule type" value="Genomic_DNA"/>
</dbReference>
<gene>
    <name evidence="7" type="ORF">DFH08DRAFT_891905</name>
</gene>
<comment type="caution">
    <text evidence="7">The sequence shown here is derived from an EMBL/GenBank/DDBJ whole genome shotgun (WGS) entry which is preliminary data.</text>
</comment>
<evidence type="ECO:0000256" key="2">
    <source>
        <dbReference type="ARBA" id="ARBA00043996"/>
    </source>
</evidence>
<feature type="chain" id="PRO_5042217047" evidence="5">
    <location>
        <begin position="21"/>
        <end position="294"/>
    </location>
</feature>
<keyword evidence="5" id="KW-0732">Signal</keyword>
<sequence>MQVLKLAYLCSIVFSTSIAASPILPSRAISPTLCTDFVRYTQYSSAVYQPYCPRPLGNTLVQFFAEGSTHAFVARDDTRQELVVSFRGSFSLADAVTDIDVFLVPYVSLGISKSFNVHSGFLAAYNHVADPVLAVVKAQVSKFPKYTVVVTGHSLGGSLAALGATSLKIALPKVTIMLYTFGQPRTGDKEFAAFMESTLGVDNIFRAVHTFDGVPTIIPQILGYEHHGTEYWQFKDPGLFTSPATTVTKCIGKEDPACSDSIFSTGINLAHLFYFGQGAYASFFTDKMELTAQQ</sequence>
<reference evidence="7" key="1">
    <citation type="submission" date="2023-03" db="EMBL/GenBank/DDBJ databases">
        <title>Massive genome expansion in bonnet fungi (Mycena s.s.) driven by repeated elements and novel gene families across ecological guilds.</title>
        <authorList>
            <consortium name="Lawrence Berkeley National Laboratory"/>
            <person name="Harder C.B."/>
            <person name="Miyauchi S."/>
            <person name="Viragh M."/>
            <person name="Kuo A."/>
            <person name="Thoen E."/>
            <person name="Andreopoulos B."/>
            <person name="Lu D."/>
            <person name="Skrede I."/>
            <person name="Drula E."/>
            <person name="Henrissat B."/>
            <person name="Morin E."/>
            <person name="Kohler A."/>
            <person name="Barry K."/>
            <person name="LaButti K."/>
            <person name="Morin E."/>
            <person name="Salamov A."/>
            <person name="Lipzen A."/>
            <person name="Mereny Z."/>
            <person name="Hegedus B."/>
            <person name="Baldrian P."/>
            <person name="Stursova M."/>
            <person name="Weitz H."/>
            <person name="Taylor A."/>
            <person name="Grigoriev I.V."/>
            <person name="Nagy L.G."/>
            <person name="Martin F."/>
            <person name="Kauserud H."/>
        </authorList>
    </citation>
    <scope>NUCLEOTIDE SEQUENCE</scope>
    <source>
        <strain evidence="7">CBHHK002</strain>
    </source>
</reference>
<dbReference type="PANTHER" id="PTHR45856:SF24">
    <property type="entry name" value="FUNGAL LIPASE-LIKE DOMAIN-CONTAINING PROTEIN"/>
    <property type="match status" value="1"/>
</dbReference>
<proteinExistence type="inferred from homology"/>
<dbReference type="PANTHER" id="PTHR45856">
    <property type="entry name" value="ALPHA/BETA-HYDROLASES SUPERFAMILY PROTEIN"/>
    <property type="match status" value="1"/>
</dbReference>
<feature type="domain" description="Fungal lipase-type" evidence="6">
    <location>
        <begin position="83"/>
        <end position="219"/>
    </location>
</feature>
<dbReference type="InterPro" id="IPR002921">
    <property type="entry name" value="Fungal_lipase-type"/>
</dbReference>
<dbReference type="CDD" id="cd00519">
    <property type="entry name" value="Lipase_3"/>
    <property type="match status" value="1"/>
</dbReference>
<evidence type="ECO:0000256" key="1">
    <source>
        <dbReference type="ARBA" id="ARBA00023157"/>
    </source>
</evidence>